<evidence type="ECO:0000259" key="1">
    <source>
        <dbReference type="Pfam" id="PF13403"/>
    </source>
</evidence>
<evidence type="ECO:0000313" key="3">
    <source>
        <dbReference type="Proteomes" id="UP001318682"/>
    </source>
</evidence>
<accession>A0ABZ2BQM6</accession>
<dbReference type="Pfam" id="PF13403">
    <property type="entry name" value="Hint_2"/>
    <property type="match status" value="1"/>
</dbReference>
<organism evidence="2 3">
    <name type="scientific">Roseobacter fucihabitans</name>
    <dbReference type="NCBI Taxonomy" id="1537242"/>
    <lineage>
        <taxon>Bacteria</taxon>
        <taxon>Pseudomonadati</taxon>
        <taxon>Pseudomonadota</taxon>
        <taxon>Alphaproteobacteria</taxon>
        <taxon>Rhodobacterales</taxon>
        <taxon>Roseobacteraceae</taxon>
        <taxon>Roseobacter</taxon>
    </lineage>
</organism>
<reference evidence="2 3" key="1">
    <citation type="submission" date="2015-07" db="EMBL/GenBank/DDBJ databases">
        <authorList>
            <person name="Voget S."/>
            <person name="Dogs M."/>
            <person name="Brinkhoff T.H."/>
            <person name="Daniel R."/>
        </authorList>
    </citation>
    <scope>NUCLEOTIDE SEQUENCE [LARGE SCALE GENOMIC DNA]</scope>
    <source>
        <strain evidence="2 3">B14</strain>
    </source>
</reference>
<dbReference type="EMBL" id="CP143423">
    <property type="protein sequence ID" value="WVX48242.1"/>
    <property type="molecule type" value="Genomic_DNA"/>
</dbReference>
<keyword evidence="3" id="KW-1185">Reference proteome</keyword>
<dbReference type="RefSeq" id="WP_187432191.1">
    <property type="nucleotide sequence ID" value="NZ_CP143423.1"/>
</dbReference>
<dbReference type="InterPro" id="IPR028992">
    <property type="entry name" value="Hedgehog/Intein_dom"/>
</dbReference>
<gene>
    <name evidence="2" type="ORF">ROLI_013220</name>
</gene>
<dbReference type="Proteomes" id="UP001318682">
    <property type="component" value="Chromosome"/>
</dbReference>
<reference evidence="3" key="2">
    <citation type="submission" date="2024-01" db="EMBL/GenBank/DDBJ databases">
        <title>Roseobacter fucihabitans sp. nov., isolated from the brown alga Fucus spiralis.</title>
        <authorList>
            <person name="Hahnke S."/>
            <person name="Berger M."/>
            <person name="Schlingloff A."/>
            <person name="Athale I."/>
            <person name="Neumann-Schaal M."/>
            <person name="Adenaya A."/>
            <person name="Poehlein A."/>
            <person name="Daniel R."/>
            <person name="Pertersen J."/>
            <person name="Brinkhoff T."/>
        </authorList>
    </citation>
    <scope>NUCLEOTIDE SEQUENCE [LARGE SCALE GENOMIC DNA]</scope>
    <source>
        <strain evidence="3">B14</strain>
    </source>
</reference>
<name>A0ABZ2BQM6_9RHOB</name>
<evidence type="ECO:0000313" key="2">
    <source>
        <dbReference type="EMBL" id="WVX48242.1"/>
    </source>
</evidence>
<sequence length="175" mass="18890">MTPKTAGYVGASARVLRENTCCAPSLAGLVCGAHVLTPYGEQSVDSLRVGQSLISRDRGPVRIRKIEVVSLVTHLIYIIAGSIGHTRMDRDAMLTAQQTVLLRDWRARALFAKPAALARAKALVDGEYVRNLGQYPVTVHRIYCDAPQVIYADGLALGTADATANTLQKTRSASR</sequence>
<protein>
    <recommendedName>
        <fullName evidence="1">Hedgehog/Intein (Hint) domain-containing protein</fullName>
    </recommendedName>
</protein>
<proteinExistence type="predicted"/>
<feature type="domain" description="Hedgehog/Intein (Hint)" evidence="1">
    <location>
        <begin position="29"/>
        <end position="157"/>
    </location>
</feature>